<sequence>MTRSIELACACGDVRLVVEGPPIVSAECHCNSCRAAGARLQALPGTRPVLEPNGGTRYLLYRKDRVRFSGEDKRLKAFRLGPEARTRRVVATCCNAPVFLEFQGGHWLSLYAGLWPDRAAPLPELRTMTGDLPETAELDDRIPNGKRQSLSFFAKLLGAWIAMGFRSPRIQVAEGELDV</sequence>
<evidence type="ECO:0000256" key="1">
    <source>
        <dbReference type="ARBA" id="ARBA00005495"/>
    </source>
</evidence>
<gene>
    <name evidence="5" type="ORF">C7I55_12770</name>
</gene>
<dbReference type="Gene3D" id="3.90.1590.10">
    <property type="entry name" value="glutathione-dependent formaldehyde- activating enzyme (gfa)"/>
    <property type="match status" value="1"/>
</dbReference>
<dbReference type="InterPro" id="IPR011057">
    <property type="entry name" value="Mss4-like_sf"/>
</dbReference>
<dbReference type="RefSeq" id="WP_106513379.1">
    <property type="nucleotide sequence ID" value="NZ_PXYI01000004.1"/>
</dbReference>
<dbReference type="InterPro" id="IPR006913">
    <property type="entry name" value="CENP-V/GFA"/>
</dbReference>
<dbReference type="EMBL" id="PXYI01000004">
    <property type="protein sequence ID" value="PSJ39478.1"/>
    <property type="molecule type" value="Genomic_DNA"/>
</dbReference>
<dbReference type="SUPFAM" id="SSF51316">
    <property type="entry name" value="Mss4-like"/>
    <property type="match status" value="1"/>
</dbReference>
<evidence type="ECO:0000256" key="3">
    <source>
        <dbReference type="ARBA" id="ARBA00022833"/>
    </source>
</evidence>
<dbReference type="AlphaFoldDB" id="A0A2P7QNE8"/>
<comment type="similarity">
    <text evidence="1">Belongs to the Gfa family.</text>
</comment>
<reference evidence="5 6" key="1">
    <citation type="submission" date="2018-03" db="EMBL/GenBank/DDBJ databases">
        <title>The draft genome of Sphingosinicella sp. GL-C-18.</title>
        <authorList>
            <person name="Liu L."/>
            <person name="Li L."/>
            <person name="Liang L."/>
            <person name="Zhang X."/>
            <person name="Wang T."/>
        </authorList>
    </citation>
    <scope>NUCLEOTIDE SEQUENCE [LARGE SCALE GENOMIC DNA]</scope>
    <source>
        <strain evidence="5 6">GL-C-18</strain>
    </source>
</reference>
<evidence type="ECO:0000259" key="4">
    <source>
        <dbReference type="Pfam" id="PF04828"/>
    </source>
</evidence>
<keyword evidence="2" id="KW-0479">Metal-binding</keyword>
<dbReference type="OrthoDB" id="7268727at2"/>
<evidence type="ECO:0000313" key="5">
    <source>
        <dbReference type="EMBL" id="PSJ39478.1"/>
    </source>
</evidence>
<dbReference type="Proteomes" id="UP000241167">
    <property type="component" value="Unassembled WGS sequence"/>
</dbReference>
<dbReference type="GO" id="GO:0016846">
    <property type="term" value="F:carbon-sulfur lyase activity"/>
    <property type="evidence" value="ECO:0007669"/>
    <property type="project" value="InterPro"/>
</dbReference>
<protein>
    <recommendedName>
        <fullName evidence="4">CENP-V/GFA domain-containing protein</fullName>
    </recommendedName>
</protein>
<comment type="caution">
    <text evidence="5">The sequence shown here is derived from an EMBL/GenBank/DDBJ whole genome shotgun (WGS) entry which is preliminary data.</text>
</comment>
<feature type="domain" description="CENP-V/GFA" evidence="4">
    <location>
        <begin position="7"/>
        <end position="36"/>
    </location>
</feature>
<evidence type="ECO:0000313" key="6">
    <source>
        <dbReference type="Proteomes" id="UP000241167"/>
    </source>
</evidence>
<name>A0A2P7QNE8_9SPHN</name>
<organism evidence="5 6">
    <name type="scientific">Allosphingosinicella deserti</name>
    <dbReference type="NCBI Taxonomy" id="2116704"/>
    <lineage>
        <taxon>Bacteria</taxon>
        <taxon>Pseudomonadati</taxon>
        <taxon>Pseudomonadota</taxon>
        <taxon>Alphaproteobacteria</taxon>
        <taxon>Sphingomonadales</taxon>
        <taxon>Sphingomonadaceae</taxon>
        <taxon>Allosphingosinicella</taxon>
    </lineage>
</organism>
<accession>A0A2P7QNE8</accession>
<keyword evidence="6" id="KW-1185">Reference proteome</keyword>
<evidence type="ECO:0000256" key="2">
    <source>
        <dbReference type="ARBA" id="ARBA00022723"/>
    </source>
</evidence>
<dbReference type="GO" id="GO:0046872">
    <property type="term" value="F:metal ion binding"/>
    <property type="evidence" value="ECO:0007669"/>
    <property type="project" value="UniProtKB-KW"/>
</dbReference>
<dbReference type="Pfam" id="PF04828">
    <property type="entry name" value="GFA"/>
    <property type="match status" value="1"/>
</dbReference>
<proteinExistence type="inferred from homology"/>
<keyword evidence="3" id="KW-0862">Zinc</keyword>